<feature type="region of interest" description="Disordered" evidence="1">
    <location>
        <begin position="1"/>
        <end position="114"/>
    </location>
</feature>
<feature type="compositionally biased region" description="Basic and acidic residues" evidence="1">
    <location>
        <begin position="1"/>
        <end position="11"/>
    </location>
</feature>
<feature type="compositionally biased region" description="Basic and acidic residues" evidence="1">
    <location>
        <begin position="45"/>
        <end position="88"/>
    </location>
</feature>
<evidence type="ECO:0000256" key="1">
    <source>
        <dbReference type="SAM" id="MobiDB-lite"/>
    </source>
</evidence>
<dbReference type="Proteomes" id="UP000051757">
    <property type="component" value="Unassembled WGS sequence"/>
</dbReference>
<dbReference type="AlphaFoldDB" id="A0A0R0B1B9"/>
<evidence type="ECO:0000313" key="2">
    <source>
        <dbReference type="EMBL" id="KRG48450.1"/>
    </source>
</evidence>
<comment type="caution">
    <text evidence="2">The sequence shown here is derived from an EMBL/GenBank/DDBJ whole genome shotgun (WGS) entry which is preliminary data.</text>
</comment>
<evidence type="ECO:0000313" key="3">
    <source>
        <dbReference type="Proteomes" id="UP000051757"/>
    </source>
</evidence>
<reference evidence="2 3" key="1">
    <citation type="journal article" date="2016" name="Front. Microbiol.">
        <title>Genome Sequence of Type Strains of Genus Stenotrophomonas.</title>
        <authorList>
            <person name="Patil P.P."/>
            <person name="Midha S."/>
            <person name="Kumar S."/>
            <person name="Patil P.B."/>
        </authorList>
    </citation>
    <scope>NUCLEOTIDE SEQUENCE [LARGE SCALE GENOMIC DNA]</scope>
    <source>
        <strain evidence="2 3">LMG 978</strain>
    </source>
</reference>
<dbReference type="OrthoDB" id="6027656at2"/>
<organism evidence="2 3">
    <name type="scientific">Stenotrophomonas beteli</name>
    <dbReference type="NCBI Taxonomy" id="3384461"/>
    <lineage>
        <taxon>Bacteria</taxon>
        <taxon>Pseudomonadati</taxon>
        <taxon>Pseudomonadota</taxon>
        <taxon>Gammaproteobacteria</taxon>
        <taxon>Lysobacterales</taxon>
        <taxon>Lysobacteraceae</taxon>
        <taxon>Stenotrophomonas</taxon>
        <taxon>Stenotrophomonas maltophilia group</taxon>
    </lineage>
</organism>
<gene>
    <name evidence="2" type="ORF">ARC23_16570</name>
</gene>
<protein>
    <submittedName>
        <fullName evidence="2">Uncharacterized protein</fullName>
    </submittedName>
</protein>
<sequence length="114" mass="12559">MSRETSRDPLRANHPPIPGEQRGKHDADTADYRGTGAPFFDAAEGGEHLPVKHQAEQAAQDRKDGGDRHRGGQESPLRRRERKQHASDNQDEALEETFPASDPTSPFVPAKAPD</sequence>
<feature type="compositionally biased region" description="Basic and acidic residues" evidence="1">
    <location>
        <begin position="21"/>
        <end position="31"/>
    </location>
</feature>
<proteinExistence type="predicted"/>
<dbReference type="EMBL" id="LLXV01000057">
    <property type="protein sequence ID" value="KRG48450.1"/>
    <property type="molecule type" value="Genomic_DNA"/>
</dbReference>
<keyword evidence="3" id="KW-1185">Reference proteome</keyword>
<accession>A0A0R0B1B9</accession>
<name>A0A0R0B1B9_9GAMM</name>